<protein>
    <submittedName>
        <fullName evidence="1">Uncharacterized protein</fullName>
    </submittedName>
</protein>
<proteinExistence type="predicted"/>
<reference evidence="1 2" key="1">
    <citation type="submission" date="2019-04" db="EMBL/GenBank/DDBJ databases">
        <title>Draft genome sequence of Rickettsia asiatica Maytaro1284.</title>
        <authorList>
            <person name="Thu M."/>
            <person name="Qiu Y."/>
            <person name="Nakao R."/>
        </authorList>
    </citation>
    <scope>NUCLEOTIDE SEQUENCE [LARGE SCALE GENOMIC DNA]</scope>
    <source>
        <strain evidence="1 2">Maytaro1284</strain>
    </source>
</reference>
<dbReference type="EMBL" id="AP019563">
    <property type="protein sequence ID" value="BBJ31511.1"/>
    <property type="molecule type" value="Genomic_DNA"/>
</dbReference>
<dbReference type="RefSeq" id="WP_232049329.1">
    <property type="nucleotide sequence ID" value="NZ_AP019563.1"/>
</dbReference>
<dbReference type="Proteomes" id="UP000321183">
    <property type="component" value="Chromosome"/>
</dbReference>
<gene>
    <name evidence="1" type="ORF">RAS_06200</name>
</gene>
<keyword evidence="2" id="KW-1185">Reference proteome</keyword>
<accession>A0A510GIS5</accession>
<evidence type="ECO:0000313" key="2">
    <source>
        <dbReference type="Proteomes" id="UP000321183"/>
    </source>
</evidence>
<name>A0A510GIS5_9RICK</name>
<sequence>MIGVNPVTFSANVFASVALNNNGSTLTLADGVTLTGVVTTNAGDGFIIDGAMLSTGGVGGTLNFIGDGNVTQNVGTDAAKYKYPRR</sequence>
<organism evidence="1 2">
    <name type="scientific">Rickettsia asiatica</name>
    <dbReference type="NCBI Taxonomy" id="238800"/>
    <lineage>
        <taxon>Bacteria</taxon>
        <taxon>Pseudomonadati</taxon>
        <taxon>Pseudomonadota</taxon>
        <taxon>Alphaproteobacteria</taxon>
        <taxon>Rickettsiales</taxon>
        <taxon>Rickettsiaceae</taxon>
        <taxon>Rickettsieae</taxon>
        <taxon>Rickettsia</taxon>
        <taxon>spotted fever group</taxon>
    </lineage>
</organism>
<dbReference type="AlphaFoldDB" id="A0A510GIS5"/>
<evidence type="ECO:0000313" key="1">
    <source>
        <dbReference type="EMBL" id="BBJ31511.1"/>
    </source>
</evidence>
<dbReference type="KEGG" id="ras:RAS_06200"/>